<evidence type="ECO:0000313" key="1">
    <source>
        <dbReference type="EMBL" id="RKD24386.1"/>
    </source>
</evidence>
<organism evidence="1 2">
    <name type="scientific">Ammoniphilus oxalaticus</name>
    <dbReference type="NCBI Taxonomy" id="66863"/>
    <lineage>
        <taxon>Bacteria</taxon>
        <taxon>Bacillati</taxon>
        <taxon>Bacillota</taxon>
        <taxon>Bacilli</taxon>
        <taxon>Bacillales</taxon>
        <taxon>Paenibacillaceae</taxon>
        <taxon>Aneurinibacillus group</taxon>
        <taxon>Ammoniphilus</taxon>
    </lineage>
</organism>
<keyword evidence="2" id="KW-1185">Reference proteome</keyword>
<protein>
    <submittedName>
        <fullName evidence="1">Uncharacterized protein</fullName>
    </submittedName>
</protein>
<sequence length="73" mass="8567">MDEIDAKSLHACLNRVVKIEREKKIYVGRLIHVDDTQIKLRLATKQRKNQTVSILIEEIDAVMYRIAEKRVGY</sequence>
<accession>A0A419SKC5</accession>
<dbReference type="RefSeq" id="WP_120189683.1">
    <property type="nucleotide sequence ID" value="NZ_MCHY01000008.1"/>
</dbReference>
<gene>
    <name evidence="1" type="ORF">BEP19_08305</name>
</gene>
<comment type="caution">
    <text evidence="1">The sequence shown here is derived from an EMBL/GenBank/DDBJ whole genome shotgun (WGS) entry which is preliminary data.</text>
</comment>
<name>A0A419SKC5_9BACL</name>
<dbReference type="Proteomes" id="UP000284219">
    <property type="component" value="Unassembled WGS sequence"/>
</dbReference>
<reference evidence="1 2" key="1">
    <citation type="submission" date="2016-08" db="EMBL/GenBank/DDBJ databases">
        <title>Novel Firmicute Genomes.</title>
        <authorList>
            <person name="Poppleton D.I."/>
            <person name="Gribaldo S."/>
        </authorList>
    </citation>
    <scope>NUCLEOTIDE SEQUENCE [LARGE SCALE GENOMIC DNA]</scope>
    <source>
        <strain evidence="1 2">RAOx-1</strain>
    </source>
</reference>
<dbReference type="EMBL" id="MCHY01000008">
    <property type="protein sequence ID" value="RKD24386.1"/>
    <property type="molecule type" value="Genomic_DNA"/>
</dbReference>
<proteinExistence type="predicted"/>
<dbReference type="AlphaFoldDB" id="A0A419SKC5"/>
<evidence type="ECO:0000313" key="2">
    <source>
        <dbReference type="Proteomes" id="UP000284219"/>
    </source>
</evidence>